<dbReference type="KEGG" id="jeo:JMA_04110"/>
<dbReference type="BioCyc" id="JESP1508404:G14D9-9628-MONOMER"/>
<reference evidence="1 2" key="1">
    <citation type="submission" date="2014-08" db="EMBL/GenBank/DDBJ databases">
        <title>Complete genome of a marine bacteria Jeotgalibacillus malaysiensis.</title>
        <authorList>
            <person name="Yaakop A.S."/>
            <person name="Chan K.-G."/>
            <person name="Goh K.M."/>
        </authorList>
    </citation>
    <scope>NUCLEOTIDE SEQUENCE [LARGE SCALE GENOMIC DNA]</scope>
    <source>
        <strain evidence="1 2">D5</strain>
    </source>
</reference>
<evidence type="ECO:0000313" key="2">
    <source>
        <dbReference type="Proteomes" id="UP000031449"/>
    </source>
</evidence>
<dbReference type="EMBL" id="CP009416">
    <property type="protein sequence ID" value="AJD89728.1"/>
    <property type="molecule type" value="Genomic_DNA"/>
</dbReference>
<dbReference type="AlphaFoldDB" id="A0A0B5AME5"/>
<name>A0A0B5AME5_9BACL</name>
<organism evidence="1 2">
    <name type="scientific">Jeotgalibacillus malaysiensis</name>
    <dbReference type="NCBI Taxonomy" id="1508404"/>
    <lineage>
        <taxon>Bacteria</taxon>
        <taxon>Bacillati</taxon>
        <taxon>Bacillota</taxon>
        <taxon>Bacilli</taxon>
        <taxon>Bacillales</taxon>
        <taxon>Caryophanaceae</taxon>
        <taxon>Jeotgalibacillus</taxon>
    </lineage>
</organism>
<gene>
    <name evidence="1" type="ORF">JMA_04110</name>
</gene>
<protein>
    <submittedName>
        <fullName evidence="1">Uncharacterized protein</fullName>
    </submittedName>
</protein>
<accession>A0A0B5AME5</accession>
<keyword evidence="2" id="KW-1185">Reference proteome</keyword>
<dbReference type="Proteomes" id="UP000031449">
    <property type="component" value="Chromosome"/>
</dbReference>
<dbReference type="HOGENOM" id="CLU_3184680_0_0_9"/>
<dbReference type="STRING" id="1508404.JMA_04110"/>
<evidence type="ECO:0000313" key="1">
    <source>
        <dbReference type="EMBL" id="AJD89728.1"/>
    </source>
</evidence>
<proteinExistence type="predicted"/>
<sequence>MDLLSKSHIIKWLFLYVNSKNLLFINKIYANISLMKDDLLYEVRGV</sequence>